<dbReference type="EMBL" id="ABYO01000082">
    <property type="protein sequence ID" value="EEI86855.1"/>
    <property type="molecule type" value="Genomic_DNA"/>
</dbReference>
<organism evidence="1 2">
    <name type="scientific">Anaerococcus lactolyticus ATCC 51172</name>
    <dbReference type="NCBI Taxonomy" id="525254"/>
    <lineage>
        <taxon>Bacteria</taxon>
        <taxon>Bacillati</taxon>
        <taxon>Bacillota</taxon>
        <taxon>Tissierellia</taxon>
        <taxon>Tissierellales</taxon>
        <taxon>Peptoniphilaceae</taxon>
        <taxon>Anaerococcus</taxon>
    </lineage>
</organism>
<dbReference type="Proteomes" id="UP000005984">
    <property type="component" value="Unassembled WGS sequence"/>
</dbReference>
<accession>C2BE11</accession>
<name>C2BE11_9FIRM</name>
<dbReference type="AlphaFoldDB" id="C2BE11"/>
<evidence type="ECO:0000313" key="2">
    <source>
        <dbReference type="Proteomes" id="UP000005984"/>
    </source>
</evidence>
<reference evidence="1 2" key="1">
    <citation type="submission" date="2008-10" db="EMBL/GenBank/DDBJ databases">
        <authorList>
            <person name="Qin X."/>
            <person name="Bachman B."/>
            <person name="Battles P."/>
            <person name="Bell A."/>
            <person name="Bess C."/>
            <person name="Bickham C."/>
            <person name="Chaboub L."/>
            <person name="Chen D."/>
            <person name="Coyle M."/>
            <person name="Deiros D.R."/>
            <person name="Dinh H."/>
            <person name="Forbes L."/>
            <person name="Fowler G."/>
            <person name="Francisco L."/>
            <person name="Fu Q."/>
            <person name="Gubbala S."/>
            <person name="Hale W."/>
            <person name="Han Y."/>
            <person name="Hemphill L."/>
            <person name="Highlander S.K."/>
            <person name="Hirani K."/>
            <person name="Hogues M."/>
            <person name="Jackson L."/>
            <person name="Jakkamsetti A."/>
            <person name="Javaid M."/>
            <person name="Jiang H."/>
            <person name="Korchina V."/>
            <person name="Kovar C."/>
            <person name="Lara F."/>
            <person name="Lee S."/>
            <person name="Mata R."/>
            <person name="Mathew T."/>
            <person name="Moen C."/>
            <person name="Morales K."/>
            <person name="Munidasa M."/>
            <person name="Nazareth L."/>
            <person name="Ngo R."/>
            <person name="Nguyen L."/>
            <person name="Okwuonu G."/>
            <person name="Ongeri F."/>
            <person name="Patil S."/>
            <person name="Petrosino J."/>
            <person name="Pham C."/>
            <person name="Pham P."/>
            <person name="Pu L.-L."/>
            <person name="Puazo M."/>
            <person name="Raj R."/>
            <person name="Reid J."/>
            <person name="Rouhana J."/>
            <person name="Saada N."/>
            <person name="Shang Y."/>
            <person name="Simmons D."/>
            <person name="Thornton R."/>
            <person name="Warren J."/>
            <person name="Weissenberger G."/>
            <person name="Zhang J."/>
            <person name="Zhang L."/>
            <person name="Zhou C."/>
            <person name="Zhu D."/>
            <person name="Muzny D."/>
            <person name="Worley K."/>
            <person name="Gibbs R."/>
        </authorList>
    </citation>
    <scope>NUCLEOTIDE SEQUENCE [LARGE SCALE GENOMIC DNA]</scope>
    <source>
        <strain evidence="1 2">ATCC 51172</strain>
    </source>
</reference>
<comment type="caution">
    <text evidence="1">The sequence shown here is derived from an EMBL/GenBank/DDBJ whole genome shotgun (WGS) entry which is preliminary data.</text>
</comment>
<keyword evidence="2" id="KW-1185">Reference proteome</keyword>
<feature type="non-terminal residue" evidence="1">
    <location>
        <position position="74"/>
    </location>
</feature>
<sequence length="74" mass="9080">RKRSTGRCWHAGESLRANRGTPAGRRWPDRRSPPRRTWRWRYRRKAGRLRSARTRKRWSWQFLVVVELQLKLAP</sequence>
<protein>
    <submittedName>
        <fullName evidence="1">Uncharacterized protein</fullName>
    </submittedName>
</protein>
<gene>
    <name evidence="1" type="ORF">HMPREF0072_0581</name>
</gene>
<feature type="non-terminal residue" evidence="1">
    <location>
        <position position="1"/>
    </location>
</feature>
<proteinExistence type="predicted"/>
<evidence type="ECO:0000313" key="1">
    <source>
        <dbReference type="EMBL" id="EEI86855.1"/>
    </source>
</evidence>